<dbReference type="STRING" id="7266.A0A3B0KSL4"/>
<evidence type="ECO:0000256" key="1">
    <source>
        <dbReference type="SAM" id="MobiDB-lite"/>
    </source>
</evidence>
<protein>
    <recommendedName>
        <fullName evidence="5">Secreted protein</fullName>
    </recommendedName>
</protein>
<feature type="chain" id="PRO_5017399306" description="Secreted protein" evidence="2">
    <location>
        <begin position="22"/>
        <end position="133"/>
    </location>
</feature>
<gene>
    <name evidence="3" type="ORF">DGUA_6G018642</name>
</gene>
<dbReference type="EMBL" id="OUUW01000016">
    <property type="protein sequence ID" value="SPP88856.1"/>
    <property type="molecule type" value="Genomic_DNA"/>
</dbReference>
<keyword evidence="2" id="KW-0732">Signal</keyword>
<feature type="region of interest" description="Disordered" evidence="1">
    <location>
        <begin position="49"/>
        <end position="98"/>
    </location>
</feature>
<organism evidence="3 4">
    <name type="scientific">Drosophila guanche</name>
    <name type="common">Fruit fly</name>
    <dbReference type="NCBI Taxonomy" id="7266"/>
    <lineage>
        <taxon>Eukaryota</taxon>
        <taxon>Metazoa</taxon>
        <taxon>Ecdysozoa</taxon>
        <taxon>Arthropoda</taxon>
        <taxon>Hexapoda</taxon>
        <taxon>Insecta</taxon>
        <taxon>Pterygota</taxon>
        <taxon>Neoptera</taxon>
        <taxon>Endopterygota</taxon>
        <taxon>Diptera</taxon>
        <taxon>Brachycera</taxon>
        <taxon>Muscomorpha</taxon>
        <taxon>Ephydroidea</taxon>
        <taxon>Drosophilidae</taxon>
        <taxon>Drosophila</taxon>
        <taxon>Sophophora</taxon>
    </lineage>
</organism>
<feature type="signal peptide" evidence="2">
    <location>
        <begin position="1"/>
        <end position="21"/>
    </location>
</feature>
<feature type="compositionally biased region" description="Basic residues" evidence="1">
    <location>
        <begin position="76"/>
        <end position="91"/>
    </location>
</feature>
<sequence>MQLRCIYFVTVLAGLLSRLECKTPTSIVDFDDPAVLQRWNRALQAINDAERQRQQDKAQPNPVPVVRKQRPNDKRLRWRSNSKQLRRHPRRSFAGQSARAAATYTSTINVNAPNPTYLDVKDYVRSEPPWWFN</sequence>
<evidence type="ECO:0000256" key="2">
    <source>
        <dbReference type="SAM" id="SignalP"/>
    </source>
</evidence>
<dbReference type="AlphaFoldDB" id="A0A3B0KSL4"/>
<evidence type="ECO:0000313" key="3">
    <source>
        <dbReference type="EMBL" id="SPP88856.1"/>
    </source>
</evidence>
<keyword evidence="4" id="KW-1185">Reference proteome</keyword>
<accession>A0A3B0KSL4</accession>
<proteinExistence type="predicted"/>
<evidence type="ECO:0008006" key="5">
    <source>
        <dbReference type="Google" id="ProtNLM"/>
    </source>
</evidence>
<dbReference type="OMA" id="WRSNSKQ"/>
<name>A0A3B0KSL4_DROGU</name>
<evidence type="ECO:0000313" key="4">
    <source>
        <dbReference type="Proteomes" id="UP000268350"/>
    </source>
</evidence>
<dbReference type="OrthoDB" id="7857565at2759"/>
<dbReference type="Proteomes" id="UP000268350">
    <property type="component" value="Unassembled WGS sequence"/>
</dbReference>
<reference evidence="4" key="1">
    <citation type="submission" date="2018-01" db="EMBL/GenBank/DDBJ databases">
        <authorList>
            <person name="Alioto T."/>
            <person name="Alioto T."/>
        </authorList>
    </citation>
    <scope>NUCLEOTIDE SEQUENCE [LARGE SCALE GENOMIC DNA]</scope>
</reference>